<accession>A0A3P8CEH0</accession>
<evidence type="ECO:0000313" key="2">
    <source>
        <dbReference type="Proteomes" id="UP000050761"/>
    </source>
</evidence>
<dbReference type="AlphaFoldDB" id="A0A183FQ84"/>
<dbReference type="EMBL" id="UZAH01026574">
    <property type="protein sequence ID" value="VDO82582.1"/>
    <property type="molecule type" value="Genomic_DNA"/>
</dbReference>
<evidence type="ECO:0000313" key="3">
    <source>
        <dbReference type="WBParaSite" id="HPBE_0000986901-mRNA-1"/>
    </source>
</evidence>
<sequence length="221" mass="24759">MSFHAIVFFPDTKTADAISVSSVSGKATVGQISKVRWSSKTYNAKVIYLGTKSSCEGNIEHVTDNGALNERFFTVADSATSQCAEPQGDSFSFADVGRQLKAAVDELQEQVKLTRTTTTAAIHELEIKMHDSIMRLDRRLMRIEASIDELKMKAPDGSEGAIDFTILCRERVEALLAHKCGNMSKFAFALEKEVYKENPEILLNIEQRRRTTREMNFIREA</sequence>
<proteinExistence type="predicted"/>
<reference evidence="1 2" key="1">
    <citation type="submission" date="2018-11" db="EMBL/GenBank/DDBJ databases">
        <authorList>
            <consortium name="Pathogen Informatics"/>
        </authorList>
    </citation>
    <scope>NUCLEOTIDE SEQUENCE [LARGE SCALE GENOMIC DNA]</scope>
</reference>
<organism evidence="2 3">
    <name type="scientific">Heligmosomoides polygyrus</name>
    <name type="common">Parasitic roundworm</name>
    <dbReference type="NCBI Taxonomy" id="6339"/>
    <lineage>
        <taxon>Eukaryota</taxon>
        <taxon>Metazoa</taxon>
        <taxon>Ecdysozoa</taxon>
        <taxon>Nematoda</taxon>
        <taxon>Chromadorea</taxon>
        <taxon>Rhabditida</taxon>
        <taxon>Rhabditina</taxon>
        <taxon>Rhabditomorpha</taxon>
        <taxon>Strongyloidea</taxon>
        <taxon>Heligmosomidae</taxon>
        <taxon>Heligmosomoides</taxon>
    </lineage>
</organism>
<dbReference type="WBParaSite" id="HPBE_0000986901-mRNA-1">
    <property type="protein sequence ID" value="HPBE_0000986901-mRNA-1"/>
    <property type="gene ID" value="HPBE_0000986901"/>
</dbReference>
<reference evidence="3" key="2">
    <citation type="submission" date="2019-09" db="UniProtKB">
        <authorList>
            <consortium name="WormBaseParasite"/>
        </authorList>
    </citation>
    <scope>IDENTIFICATION</scope>
</reference>
<accession>A0A183FQ84</accession>
<gene>
    <name evidence="1" type="ORF">HPBE_LOCUS9870</name>
</gene>
<protein>
    <submittedName>
        <fullName evidence="3">Tektin</fullName>
    </submittedName>
</protein>
<dbReference type="OrthoDB" id="5855027at2759"/>
<keyword evidence="2" id="KW-1185">Reference proteome</keyword>
<evidence type="ECO:0000313" key="1">
    <source>
        <dbReference type="EMBL" id="VDO82582.1"/>
    </source>
</evidence>
<dbReference type="Proteomes" id="UP000050761">
    <property type="component" value="Unassembled WGS sequence"/>
</dbReference>
<name>A0A183FQ84_HELPZ</name>